<comment type="caution">
    <text evidence="3">The sequence shown here is derived from an EMBL/GenBank/DDBJ whole genome shotgun (WGS) entry which is preliminary data.</text>
</comment>
<reference evidence="3 4" key="1">
    <citation type="submission" date="2018-05" db="EMBL/GenBank/DDBJ databases">
        <title>Acuticoccus sediminis sp. nov., isolated from deep-sea sediment of Indian Ocean.</title>
        <authorList>
            <person name="Liu X."/>
            <person name="Lai Q."/>
            <person name="Du Y."/>
            <person name="Sun F."/>
            <person name="Zhang X."/>
            <person name="Wang S."/>
            <person name="Shao Z."/>
        </authorList>
    </citation>
    <scope>NUCLEOTIDE SEQUENCE [LARGE SCALE GENOMIC DNA]</scope>
    <source>
        <strain evidence="3 4">PTG4-2</strain>
    </source>
</reference>
<dbReference type="Pfam" id="PF22725">
    <property type="entry name" value="GFO_IDH_MocA_C3"/>
    <property type="match status" value="1"/>
</dbReference>
<dbReference type="InterPro" id="IPR051317">
    <property type="entry name" value="Gfo/Idh/MocA_oxidoreduct"/>
</dbReference>
<dbReference type="OrthoDB" id="9792935at2"/>
<gene>
    <name evidence="3" type="ORF">DLJ53_28930</name>
</gene>
<dbReference type="InterPro" id="IPR036291">
    <property type="entry name" value="NAD(P)-bd_dom_sf"/>
</dbReference>
<evidence type="ECO:0000259" key="1">
    <source>
        <dbReference type="Pfam" id="PF01408"/>
    </source>
</evidence>
<feature type="domain" description="GFO/IDH/MocA-like oxidoreductase" evidence="2">
    <location>
        <begin position="132"/>
        <end position="261"/>
    </location>
</feature>
<sequence length="342" mass="38101">MASEIRVATVGAGYFSRFHHDAWSRMPGVRLVAVCDTDAERAEAYRREFGADAAYTDSAEMLVTERPDLLDIAAPPASHRDLVALAAAEKVDVICQKAFTRSLEEARETVALAEAAGIMLVVHENFRFQPWFREIHRLIAEGCIGEVYSASFRLRPGDGQGPRAYLDRQPYFQSMERLLIHETGIHFIDTFRFLFGETASVYADLRRLNPVIAGEDAGIMVLGHASGVRALFDGNRLSDHIAENRRLTMGELWIDGSAGTLRLDGSGNLFHRAFGSNDERAHNYRWEMQGFAGDSVYALQHHVTSHLQAGTPLENTGRAYLTNLEVEEAVYRSSSVGERILL</sequence>
<dbReference type="EMBL" id="QHHQ01000009">
    <property type="protein sequence ID" value="RAH97236.1"/>
    <property type="molecule type" value="Genomic_DNA"/>
</dbReference>
<dbReference type="Proteomes" id="UP000249590">
    <property type="component" value="Unassembled WGS sequence"/>
</dbReference>
<dbReference type="SUPFAM" id="SSF55347">
    <property type="entry name" value="Glyceraldehyde-3-phosphate dehydrogenase-like, C-terminal domain"/>
    <property type="match status" value="1"/>
</dbReference>
<evidence type="ECO:0000259" key="2">
    <source>
        <dbReference type="Pfam" id="PF22725"/>
    </source>
</evidence>
<dbReference type="GO" id="GO:0000166">
    <property type="term" value="F:nucleotide binding"/>
    <property type="evidence" value="ECO:0007669"/>
    <property type="project" value="InterPro"/>
</dbReference>
<dbReference type="Gene3D" id="3.40.50.720">
    <property type="entry name" value="NAD(P)-binding Rossmann-like Domain"/>
    <property type="match status" value="1"/>
</dbReference>
<evidence type="ECO:0000313" key="4">
    <source>
        <dbReference type="Proteomes" id="UP000249590"/>
    </source>
</evidence>
<dbReference type="InterPro" id="IPR000683">
    <property type="entry name" value="Gfo/Idh/MocA-like_OxRdtase_N"/>
</dbReference>
<dbReference type="PANTHER" id="PTHR43708:SF8">
    <property type="entry name" value="OXIDOREDUCTASE"/>
    <property type="match status" value="1"/>
</dbReference>
<dbReference type="RefSeq" id="WP_111351732.1">
    <property type="nucleotide sequence ID" value="NZ_QHHQ01000009.1"/>
</dbReference>
<dbReference type="InterPro" id="IPR055170">
    <property type="entry name" value="GFO_IDH_MocA-like_dom"/>
</dbReference>
<proteinExistence type="predicted"/>
<dbReference type="Gene3D" id="3.30.360.10">
    <property type="entry name" value="Dihydrodipicolinate Reductase, domain 2"/>
    <property type="match status" value="1"/>
</dbReference>
<dbReference type="SUPFAM" id="SSF51735">
    <property type="entry name" value="NAD(P)-binding Rossmann-fold domains"/>
    <property type="match status" value="1"/>
</dbReference>
<feature type="domain" description="Gfo/Idh/MocA-like oxidoreductase N-terminal" evidence="1">
    <location>
        <begin position="5"/>
        <end position="122"/>
    </location>
</feature>
<protein>
    <submittedName>
        <fullName evidence="3">Dehydrogenase</fullName>
    </submittedName>
</protein>
<dbReference type="PANTHER" id="PTHR43708">
    <property type="entry name" value="CONSERVED EXPRESSED OXIDOREDUCTASE (EUROFUNG)"/>
    <property type="match status" value="1"/>
</dbReference>
<organism evidence="3 4">
    <name type="scientific">Acuticoccus sediminis</name>
    <dbReference type="NCBI Taxonomy" id="2184697"/>
    <lineage>
        <taxon>Bacteria</taxon>
        <taxon>Pseudomonadati</taxon>
        <taxon>Pseudomonadota</taxon>
        <taxon>Alphaproteobacteria</taxon>
        <taxon>Hyphomicrobiales</taxon>
        <taxon>Amorphaceae</taxon>
        <taxon>Acuticoccus</taxon>
    </lineage>
</organism>
<dbReference type="Pfam" id="PF01408">
    <property type="entry name" value="GFO_IDH_MocA"/>
    <property type="match status" value="1"/>
</dbReference>
<name>A0A8B2NLW4_9HYPH</name>
<dbReference type="AlphaFoldDB" id="A0A8B2NLW4"/>
<keyword evidence="4" id="KW-1185">Reference proteome</keyword>
<evidence type="ECO:0000313" key="3">
    <source>
        <dbReference type="EMBL" id="RAH97236.1"/>
    </source>
</evidence>
<accession>A0A8B2NLW4</accession>